<feature type="compositionally biased region" description="Polar residues" evidence="1">
    <location>
        <begin position="69"/>
        <end position="81"/>
    </location>
</feature>
<protein>
    <submittedName>
        <fullName evidence="2">Uncharacterized protein</fullName>
    </submittedName>
</protein>
<feature type="compositionally biased region" description="Low complexity" evidence="1">
    <location>
        <begin position="359"/>
        <end position="370"/>
    </location>
</feature>
<dbReference type="PANTHER" id="PTHR34239:SF2">
    <property type="entry name" value="TRANSPOSABLE ELEMENT P TRANSPOSASE_THAP9 CONSERVED DOMAIN-CONTAINING PROTEIN"/>
    <property type="match status" value="1"/>
</dbReference>
<evidence type="ECO:0000313" key="2">
    <source>
        <dbReference type="EMBL" id="KAG7300210.1"/>
    </source>
</evidence>
<reference evidence="2 3" key="1">
    <citation type="submission" date="2021-06" db="EMBL/GenBank/DDBJ databases">
        <title>A haploid diamondback moth (Plutella xylostella L.) genome assembly resolves 31 chromosomes and identifies a diamide resistance mutation.</title>
        <authorList>
            <person name="Ward C.M."/>
            <person name="Perry K.D."/>
            <person name="Baker G."/>
            <person name="Powis K."/>
            <person name="Heckel D.G."/>
            <person name="Baxter S.W."/>
        </authorList>
    </citation>
    <scope>NUCLEOTIDE SEQUENCE [LARGE SCALE GENOMIC DNA]</scope>
    <source>
        <strain evidence="2 3">LV</strain>
        <tissue evidence="2">Single pupa</tissue>
    </source>
</reference>
<keyword evidence="3" id="KW-1185">Reference proteome</keyword>
<dbReference type="PANTHER" id="PTHR34239">
    <property type="entry name" value="APPLE DOMAIN-CONTAINING PROTEIN"/>
    <property type="match status" value="1"/>
</dbReference>
<evidence type="ECO:0000313" key="3">
    <source>
        <dbReference type="Proteomes" id="UP000823941"/>
    </source>
</evidence>
<proteinExistence type="predicted"/>
<dbReference type="EMBL" id="JAHIBW010000021">
    <property type="protein sequence ID" value="KAG7300210.1"/>
    <property type="molecule type" value="Genomic_DNA"/>
</dbReference>
<feature type="region of interest" description="Disordered" evidence="1">
    <location>
        <begin position="339"/>
        <end position="399"/>
    </location>
</feature>
<evidence type="ECO:0000256" key="1">
    <source>
        <dbReference type="SAM" id="MobiDB-lite"/>
    </source>
</evidence>
<accession>A0ABQ7Q623</accession>
<name>A0ABQ7Q623_PLUXY</name>
<feature type="compositionally biased region" description="Polar residues" evidence="1">
    <location>
        <begin position="307"/>
        <end position="321"/>
    </location>
</feature>
<gene>
    <name evidence="2" type="ORF">JYU34_015768</name>
</gene>
<organism evidence="2 3">
    <name type="scientific">Plutella xylostella</name>
    <name type="common">Diamondback moth</name>
    <name type="synonym">Plutella maculipennis</name>
    <dbReference type="NCBI Taxonomy" id="51655"/>
    <lineage>
        <taxon>Eukaryota</taxon>
        <taxon>Metazoa</taxon>
        <taxon>Ecdysozoa</taxon>
        <taxon>Arthropoda</taxon>
        <taxon>Hexapoda</taxon>
        <taxon>Insecta</taxon>
        <taxon>Pterygota</taxon>
        <taxon>Neoptera</taxon>
        <taxon>Endopterygota</taxon>
        <taxon>Lepidoptera</taxon>
        <taxon>Glossata</taxon>
        <taxon>Ditrysia</taxon>
        <taxon>Yponomeutoidea</taxon>
        <taxon>Plutellidae</taxon>
        <taxon>Plutella</taxon>
    </lineage>
</organism>
<feature type="compositionally biased region" description="Polar residues" evidence="1">
    <location>
        <begin position="339"/>
        <end position="351"/>
    </location>
</feature>
<dbReference type="Proteomes" id="UP000823941">
    <property type="component" value="Chromosome 21"/>
</dbReference>
<feature type="region of interest" description="Disordered" evidence="1">
    <location>
        <begin position="307"/>
        <end position="327"/>
    </location>
</feature>
<comment type="caution">
    <text evidence="2">The sequence shown here is derived from an EMBL/GenBank/DDBJ whole genome shotgun (WGS) entry which is preliminary data.</text>
</comment>
<sequence>MPKRKKNHKESKEERWRRKLQKYEGRLEHRIRSTVTAVVYPTDDEDIQVQDILPESSQYPVDNPVENPIESQSVEGSQTEIPQLPPPSSGEPNSGSQPVETQILENGITTEIGPEQNNNNEDLFDTELLNILGDFEVTSEEWGDDLQEGVSKRFQQILQEGLKKEVKEELNKKYLFPKNTPFCKAPTLNPEINTMQAMTESFKQRDKHMMSKQNQLGKALSVLGGALTAVLKKNPNISDVVRILNDCGKLIADSHYMETYTRRSMVIPLLDKSLVEPFKERKRDQFLFGDNLMDIVKTSNTMKKTGTMIQSQNTPTTSGLNFQGPPLRGRQRYYQSTPYTRTGVQRGQHMNSGRRRGHPLPAQLPQTRRPLQPPPPPLRRQQAQAMTTRYRSQNEHVRR</sequence>
<feature type="region of interest" description="Disordered" evidence="1">
    <location>
        <begin position="53"/>
        <end position="99"/>
    </location>
</feature>